<feature type="compositionally biased region" description="Low complexity" evidence="1">
    <location>
        <begin position="94"/>
        <end position="108"/>
    </location>
</feature>
<dbReference type="Proteomes" id="UP001333710">
    <property type="component" value="Chromosome"/>
</dbReference>
<sequence>MISLLTATATYFQYDAKKALEQSENNITYHNRKVEFEALEKKLEETDLELKSTSSSLERRRAELSADEQRLEDIKKQLDEARDEEISKRDSEITSLSSQLATSTQQNTRLTSEVDQLKSNIADLRNQLNNAADSSDIQNLQNTISEKDKELRKLQSNNQELTRQIEFNAVAVTIDLTRNVRVPFFIPGSNLGIRLDNVTENLKNVDFSYGLNRNFKFTVNDLSIGDAIARELDDGYLYVFEVVKANPEGTETATLKVSRVINRFNIDLRD</sequence>
<evidence type="ECO:0000313" key="3">
    <source>
        <dbReference type="Proteomes" id="UP001333710"/>
    </source>
</evidence>
<dbReference type="AlphaFoldDB" id="A0AA48HL18"/>
<keyword evidence="3" id="KW-1185">Reference proteome</keyword>
<feature type="region of interest" description="Disordered" evidence="1">
    <location>
        <begin position="80"/>
        <end position="109"/>
    </location>
</feature>
<dbReference type="Gene3D" id="1.10.287.1490">
    <property type="match status" value="1"/>
</dbReference>
<proteinExistence type="predicted"/>
<gene>
    <name evidence="2" type="ORF">MACH26_22370</name>
</gene>
<evidence type="ECO:0000313" key="2">
    <source>
        <dbReference type="EMBL" id="BDX06716.1"/>
    </source>
</evidence>
<dbReference type="EMBL" id="AP027272">
    <property type="protein sequence ID" value="BDX06716.1"/>
    <property type="molecule type" value="Genomic_DNA"/>
</dbReference>
<protein>
    <submittedName>
        <fullName evidence="2">Uncharacterized protein</fullName>
    </submittedName>
</protein>
<reference evidence="2" key="1">
    <citation type="submission" date="2023-01" db="EMBL/GenBank/DDBJ databases">
        <title>Complete genome sequence of Planctobacterium marinum strain Dej080120_11.</title>
        <authorList>
            <person name="Ueki S."/>
            <person name="Maruyama F."/>
        </authorList>
    </citation>
    <scope>NUCLEOTIDE SEQUENCE</scope>
    <source>
        <strain evidence="2">Dej080120_11</strain>
    </source>
</reference>
<accession>A0AA48HL18</accession>
<evidence type="ECO:0000256" key="1">
    <source>
        <dbReference type="SAM" id="MobiDB-lite"/>
    </source>
</evidence>
<dbReference type="KEGG" id="pmaw:MACH26_22370"/>
<feature type="compositionally biased region" description="Basic and acidic residues" evidence="1">
    <location>
        <begin position="80"/>
        <end position="92"/>
    </location>
</feature>
<organism evidence="2 3">
    <name type="scientific">Planctobacterium marinum</name>
    <dbReference type="NCBI Taxonomy" id="1631968"/>
    <lineage>
        <taxon>Bacteria</taxon>
        <taxon>Pseudomonadati</taxon>
        <taxon>Pseudomonadota</taxon>
        <taxon>Gammaproteobacteria</taxon>
        <taxon>Alteromonadales</taxon>
        <taxon>Alteromonadaceae</taxon>
        <taxon>Planctobacterium</taxon>
    </lineage>
</organism>
<name>A0AA48HL18_9ALTE</name>